<dbReference type="Pfam" id="PF11188">
    <property type="entry name" value="DUF2975"/>
    <property type="match status" value="1"/>
</dbReference>
<keyword evidence="1" id="KW-1133">Transmembrane helix</keyword>
<dbReference type="AlphaFoldDB" id="A0A841RNL7"/>
<evidence type="ECO:0008006" key="4">
    <source>
        <dbReference type="Google" id="ProtNLM"/>
    </source>
</evidence>
<name>A0A841RNL7_9BACI</name>
<protein>
    <recommendedName>
        <fullName evidence="4">DUF2975 domain-containing protein</fullName>
    </recommendedName>
</protein>
<dbReference type="Proteomes" id="UP000572212">
    <property type="component" value="Unassembled WGS sequence"/>
</dbReference>
<comment type="caution">
    <text evidence="2">The sequence shown here is derived from an EMBL/GenBank/DDBJ whole genome shotgun (WGS) entry which is preliminary data.</text>
</comment>
<dbReference type="InterPro" id="IPR021354">
    <property type="entry name" value="DUF2975"/>
</dbReference>
<keyword evidence="3" id="KW-1185">Reference proteome</keyword>
<organism evidence="2 3">
    <name type="scientific">Gracilibacillus halotolerans</name>
    <dbReference type="NCBI Taxonomy" id="74386"/>
    <lineage>
        <taxon>Bacteria</taxon>
        <taxon>Bacillati</taxon>
        <taxon>Bacillota</taxon>
        <taxon>Bacilli</taxon>
        <taxon>Bacillales</taxon>
        <taxon>Bacillaceae</taxon>
        <taxon>Gracilibacillus</taxon>
    </lineage>
</organism>
<evidence type="ECO:0000256" key="1">
    <source>
        <dbReference type="SAM" id="Phobius"/>
    </source>
</evidence>
<accession>A0A841RNL7</accession>
<keyword evidence="1" id="KW-0812">Transmembrane</keyword>
<evidence type="ECO:0000313" key="3">
    <source>
        <dbReference type="Proteomes" id="UP000572212"/>
    </source>
</evidence>
<keyword evidence="1" id="KW-0472">Membrane</keyword>
<feature type="transmembrane region" description="Helical" evidence="1">
    <location>
        <begin position="124"/>
        <end position="145"/>
    </location>
</feature>
<feature type="transmembrane region" description="Helical" evidence="1">
    <location>
        <begin position="7"/>
        <end position="32"/>
    </location>
</feature>
<evidence type="ECO:0000313" key="2">
    <source>
        <dbReference type="EMBL" id="MBB6514441.1"/>
    </source>
</evidence>
<dbReference type="EMBL" id="JACHON010000046">
    <property type="protein sequence ID" value="MBB6514441.1"/>
    <property type="molecule type" value="Genomic_DNA"/>
</dbReference>
<reference evidence="2 3" key="1">
    <citation type="submission" date="2020-08" db="EMBL/GenBank/DDBJ databases">
        <title>Genomic Encyclopedia of Type Strains, Phase IV (KMG-IV): sequencing the most valuable type-strain genomes for metagenomic binning, comparative biology and taxonomic classification.</title>
        <authorList>
            <person name="Goeker M."/>
        </authorList>
    </citation>
    <scope>NUCLEOTIDE SEQUENCE [LARGE SCALE GENOMIC DNA]</scope>
    <source>
        <strain evidence="2 3">DSM 11805</strain>
    </source>
</reference>
<feature type="transmembrane region" description="Helical" evidence="1">
    <location>
        <begin position="44"/>
        <end position="67"/>
    </location>
</feature>
<dbReference type="RefSeq" id="WP_184251336.1">
    <property type="nucleotide sequence ID" value="NZ_BAAACU010000045.1"/>
</dbReference>
<proteinExistence type="predicted"/>
<feature type="transmembrane region" description="Helical" evidence="1">
    <location>
        <begin position="100"/>
        <end position="118"/>
    </location>
</feature>
<gene>
    <name evidence="2" type="ORF">GGQ92_003292</name>
</gene>
<sequence length="163" mass="17665">MKQVSTLFLKIIVIIMGIPVLALCILALPRIVGEAIEHAVNGDTLGYIVLSILLIMYISAIPFYLGLYQTLKLLSYIEKDQAFSSISVIALKKIKNSAKLISVLYGVALPLVYVIAEWDDAPGLILIGVIIIGASLAVAVFSSVLQRLLQKAIEIKAENDLTV</sequence>